<sequence>MRFLFLMKWPLNQRNVERFGLQAMLDRGHQVTVLDMMRACHPNARYHHLDPVKDPRLEVRRIDTWSQLTAEAATFAQADMIMLMIQSYGLSEITLPSLRMIAAAGRPYTIFMPTLVPGEVGAFEELPLRRKLREFGSRLKKASFRNSLVHRLPPKWLGIPPAALAVYPARASEIPNNLIGPQTQAIHTHSWDYDQFLARRDSLPEAVGQAVFIDQYLPFHPDFRLAPLKTPIEPNRYYGGLRALFDRIERELGLEVVIAAHPQSDYSLHPGVFGDRRIQRGGTLDQVAASKLVLGHLSVGIGFAVMCRKPLMFIISSDLYEGNPSFAHSYDVCSSLLNSPLHRIDDPGQIDLGRVLEFDASRFQAYTEDYLAHPLDGGERYWDAIGTAIENFVAKAA</sequence>
<reference evidence="2" key="1">
    <citation type="journal article" date="2019" name="Int. J. Syst. Evol. Microbiol.">
        <title>The Global Catalogue of Microorganisms (GCM) 10K type strain sequencing project: providing services to taxonomists for standard genome sequencing and annotation.</title>
        <authorList>
            <consortium name="The Broad Institute Genomics Platform"/>
            <consortium name="The Broad Institute Genome Sequencing Center for Infectious Disease"/>
            <person name="Wu L."/>
            <person name="Ma J."/>
        </authorList>
    </citation>
    <scope>NUCLEOTIDE SEQUENCE [LARGE SCALE GENOMIC DNA]</scope>
    <source>
        <strain evidence="2">KCTC 15012</strain>
    </source>
</reference>
<evidence type="ECO:0000313" key="2">
    <source>
        <dbReference type="Proteomes" id="UP001597296"/>
    </source>
</evidence>
<evidence type="ECO:0000313" key="1">
    <source>
        <dbReference type="EMBL" id="MFD2235480.1"/>
    </source>
</evidence>
<protein>
    <submittedName>
        <fullName evidence="1">Uncharacterized protein</fullName>
    </submittedName>
</protein>
<comment type="caution">
    <text evidence="1">The sequence shown here is derived from an EMBL/GenBank/DDBJ whole genome shotgun (WGS) entry which is preliminary data.</text>
</comment>
<name>A0ABW5CHA1_9PROT</name>
<proteinExistence type="predicted"/>
<organism evidence="1 2">
    <name type="scientific">Phaeospirillum tilakii</name>
    <dbReference type="NCBI Taxonomy" id="741673"/>
    <lineage>
        <taxon>Bacteria</taxon>
        <taxon>Pseudomonadati</taxon>
        <taxon>Pseudomonadota</taxon>
        <taxon>Alphaproteobacteria</taxon>
        <taxon>Rhodospirillales</taxon>
        <taxon>Rhodospirillaceae</taxon>
        <taxon>Phaeospirillum</taxon>
    </lineage>
</organism>
<gene>
    <name evidence="1" type="ORF">ACFSNB_16880</name>
</gene>
<dbReference type="EMBL" id="JBHUIY010000049">
    <property type="protein sequence ID" value="MFD2235480.1"/>
    <property type="molecule type" value="Genomic_DNA"/>
</dbReference>
<accession>A0ABW5CHA1</accession>
<dbReference type="Proteomes" id="UP001597296">
    <property type="component" value="Unassembled WGS sequence"/>
</dbReference>
<dbReference type="RefSeq" id="WP_377318703.1">
    <property type="nucleotide sequence ID" value="NZ_JBHUIY010000049.1"/>
</dbReference>
<keyword evidence="2" id="KW-1185">Reference proteome</keyword>